<feature type="binding site" evidence="7">
    <location>
        <begin position="11"/>
        <end position="16"/>
    </location>
    <ligand>
        <name>ATP</name>
        <dbReference type="ChEBI" id="CHEBI:30616"/>
    </ligand>
</feature>
<feature type="binding site" evidence="7">
    <location>
        <position position="15"/>
    </location>
    <ligand>
        <name>Mg(2+)</name>
        <dbReference type="ChEBI" id="CHEBI:18420"/>
    </ligand>
</feature>
<dbReference type="GO" id="GO:0005829">
    <property type="term" value="C:cytosol"/>
    <property type="evidence" value="ECO:0007669"/>
    <property type="project" value="TreeGrafter"/>
</dbReference>
<gene>
    <name evidence="7" type="primary">aroK</name>
    <name evidence="8" type="ORF">AV656_02305</name>
</gene>
<feature type="binding site" evidence="7">
    <location>
        <position position="134"/>
    </location>
    <ligand>
        <name>substrate</name>
    </ligand>
</feature>
<evidence type="ECO:0000256" key="1">
    <source>
        <dbReference type="ARBA" id="ARBA00022605"/>
    </source>
</evidence>
<reference evidence="8 9" key="1">
    <citation type="submission" date="2016-01" db="EMBL/GenBank/DDBJ databases">
        <title>Whole genome sequencing of Bhargavaea cecembensis T14.</title>
        <authorList>
            <person name="Hong K.W."/>
        </authorList>
    </citation>
    <scope>NUCLEOTIDE SEQUENCE [LARGE SCALE GENOMIC DNA]</scope>
    <source>
        <strain evidence="8 9">T14</strain>
    </source>
</reference>
<dbReference type="GO" id="GO:0005524">
    <property type="term" value="F:ATP binding"/>
    <property type="evidence" value="ECO:0007669"/>
    <property type="project" value="UniProtKB-UniRule"/>
</dbReference>
<evidence type="ECO:0000256" key="4">
    <source>
        <dbReference type="ARBA" id="ARBA00022777"/>
    </source>
</evidence>
<dbReference type="PANTHER" id="PTHR21087:SF16">
    <property type="entry name" value="SHIKIMATE KINASE 1, CHLOROPLASTIC"/>
    <property type="match status" value="1"/>
</dbReference>
<dbReference type="PRINTS" id="PR01100">
    <property type="entry name" value="SHIKIMTKNASE"/>
</dbReference>
<dbReference type="UniPathway" id="UPA00053">
    <property type="reaction ID" value="UER00088"/>
</dbReference>
<feature type="binding site" evidence="7">
    <location>
        <position position="116"/>
    </location>
    <ligand>
        <name>ATP</name>
        <dbReference type="ChEBI" id="CHEBI:30616"/>
    </ligand>
</feature>
<keyword evidence="7" id="KW-0963">Cytoplasm</keyword>
<dbReference type="GO" id="GO:0008652">
    <property type="term" value="P:amino acid biosynthetic process"/>
    <property type="evidence" value="ECO:0007669"/>
    <property type="project" value="UniProtKB-KW"/>
</dbReference>
<comment type="function">
    <text evidence="7">Catalyzes the specific phosphorylation of the 3-hydroxyl group of shikimic acid using ATP as a cosubstrate.</text>
</comment>
<comment type="catalytic activity">
    <reaction evidence="7">
        <text>shikimate + ATP = 3-phosphoshikimate + ADP + H(+)</text>
        <dbReference type="Rhea" id="RHEA:13121"/>
        <dbReference type="ChEBI" id="CHEBI:15378"/>
        <dbReference type="ChEBI" id="CHEBI:30616"/>
        <dbReference type="ChEBI" id="CHEBI:36208"/>
        <dbReference type="ChEBI" id="CHEBI:145989"/>
        <dbReference type="ChEBI" id="CHEBI:456216"/>
        <dbReference type="EC" id="2.7.1.71"/>
    </reaction>
</comment>
<dbReference type="EMBL" id="LQNT01000001">
    <property type="protein sequence ID" value="KZE40128.1"/>
    <property type="molecule type" value="Genomic_DNA"/>
</dbReference>
<name>A0A165HIS8_9BACL</name>
<dbReference type="InterPro" id="IPR000623">
    <property type="entry name" value="Shikimate_kinase/TSH1"/>
</dbReference>
<comment type="caution">
    <text evidence="8">The sequence shown here is derived from an EMBL/GenBank/DDBJ whole genome shotgun (WGS) entry which is preliminary data.</text>
</comment>
<comment type="pathway">
    <text evidence="7">Metabolic intermediate biosynthesis; chorismate biosynthesis; chorismate from D-erythrose 4-phosphate and phosphoenolpyruvate: step 5/7.</text>
</comment>
<dbReference type="InterPro" id="IPR031322">
    <property type="entry name" value="Shikimate/glucono_kinase"/>
</dbReference>
<evidence type="ECO:0000256" key="2">
    <source>
        <dbReference type="ARBA" id="ARBA00022679"/>
    </source>
</evidence>
<dbReference type="Pfam" id="PF01202">
    <property type="entry name" value="SKI"/>
    <property type="match status" value="1"/>
</dbReference>
<keyword evidence="4 7" id="KW-0418">Kinase</keyword>
<evidence type="ECO:0000313" key="8">
    <source>
        <dbReference type="EMBL" id="KZE40128.1"/>
    </source>
</evidence>
<feature type="binding site" evidence="7">
    <location>
        <position position="33"/>
    </location>
    <ligand>
        <name>substrate</name>
    </ligand>
</feature>
<dbReference type="GO" id="GO:0000287">
    <property type="term" value="F:magnesium ion binding"/>
    <property type="evidence" value="ECO:0007669"/>
    <property type="project" value="UniProtKB-UniRule"/>
</dbReference>
<comment type="cofactor">
    <cofactor evidence="7">
        <name>Mg(2+)</name>
        <dbReference type="ChEBI" id="CHEBI:18420"/>
    </cofactor>
    <text evidence="7">Binds 1 Mg(2+) ion per subunit.</text>
</comment>
<evidence type="ECO:0000256" key="3">
    <source>
        <dbReference type="ARBA" id="ARBA00022741"/>
    </source>
</evidence>
<dbReference type="GO" id="GO:0009073">
    <property type="term" value="P:aromatic amino acid family biosynthetic process"/>
    <property type="evidence" value="ECO:0007669"/>
    <property type="project" value="UniProtKB-KW"/>
</dbReference>
<evidence type="ECO:0000256" key="7">
    <source>
        <dbReference type="HAMAP-Rule" id="MF_00109"/>
    </source>
</evidence>
<protein>
    <recommendedName>
        <fullName evidence="7">Shikimate kinase</fullName>
        <shortName evidence="7">SK</shortName>
        <ecNumber evidence="7">2.7.1.71</ecNumber>
    </recommendedName>
</protein>
<feature type="binding site" evidence="7">
    <location>
        <position position="57"/>
    </location>
    <ligand>
        <name>substrate</name>
    </ligand>
</feature>
<dbReference type="GO" id="GO:0004765">
    <property type="term" value="F:shikimate kinase activity"/>
    <property type="evidence" value="ECO:0007669"/>
    <property type="project" value="UniProtKB-UniRule"/>
</dbReference>
<dbReference type="PANTHER" id="PTHR21087">
    <property type="entry name" value="SHIKIMATE KINASE"/>
    <property type="match status" value="1"/>
</dbReference>
<proteinExistence type="inferred from homology"/>
<dbReference type="Proteomes" id="UP000076490">
    <property type="component" value="Unassembled WGS sequence"/>
</dbReference>
<dbReference type="InterPro" id="IPR027417">
    <property type="entry name" value="P-loop_NTPase"/>
</dbReference>
<keyword evidence="2 7" id="KW-0808">Transferase</keyword>
<keyword evidence="1 7" id="KW-0028">Amino-acid biosynthesis</keyword>
<keyword evidence="6 7" id="KW-0057">Aromatic amino acid biosynthesis</keyword>
<evidence type="ECO:0000313" key="9">
    <source>
        <dbReference type="Proteomes" id="UP000076490"/>
    </source>
</evidence>
<comment type="similarity">
    <text evidence="7">Belongs to the shikimate kinase family.</text>
</comment>
<organism evidence="8 9">
    <name type="scientific">Bhargavaea cecembensis</name>
    <dbReference type="NCBI Taxonomy" id="394098"/>
    <lineage>
        <taxon>Bacteria</taxon>
        <taxon>Bacillati</taxon>
        <taxon>Bacillota</taxon>
        <taxon>Bacilli</taxon>
        <taxon>Bacillales</taxon>
        <taxon>Caryophanaceae</taxon>
        <taxon>Bhargavaea</taxon>
    </lineage>
</organism>
<dbReference type="EC" id="2.7.1.71" evidence="7"/>
<keyword evidence="7" id="KW-0460">Magnesium</keyword>
<dbReference type="SUPFAM" id="SSF52540">
    <property type="entry name" value="P-loop containing nucleoside triphosphate hydrolases"/>
    <property type="match status" value="1"/>
</dbReference>
<evidence type="ECO:0000256" key="5">
    <source>
        <dbReference type="ARBA" id="ARBA00022840"/>
    </source>
</evidence>
<comment type="subcellular location">
    <subcellularLocation>
        <location evidence="7">Cytoplasm</location>
    </subcellularLocation>
</comment>
<evidence type="ECO:0000256" key="6">
    <source>
        <dbReference type="ARBA" id="ARBA00023141"/>
    </source>
</evidence>
<dbReference type="Gene3D" id="3.40.50.300">
    <property type="entry name" value="P-loop containing nucleotide triphosphate hydrolases"/>
    <property type="match status" value="1"/>
</dbReference>
<dbReference type="OrthoDB" id="9800332at2"/>
<feature type="binding site" evidence="7">
    <location>
        <position position="78"/>
    </location>
    <ligand>
        <name>substrate</name>
    </ligand>
</feature>
<dbReference type="AlphaFoldDB" id="A0A165HIS8"/>
<feature type="binding site" evidence="7">
    <location>
        <position position="151"/>
    </location>
    <ligand>
        <name>ATP</name>
        <dbReference type="ChEBI" id="CHEBI:30616"/>
    </ligand>
</feature>
<dbReference type="HAMAP" id="MF_00109">
    <property type="entry name" value="Shikimate_kinase"/>
    <property type="match status" value="1"/>
</dbReference>
<keyword evidence="7" id="KW-0479">Metal-binding</keyword>
<keyword evidence="3 7" id="KW-0547">Nucleotide-binding</keyword>
<sequence length="173" mass="20669">MKKVYLIGYMGSGKSAIGKRLSYALRLPYYDMDREIEKQAGMKIPQIFEQYGEEHFRQMETDFLRNFRDEWCIISTGGGTPMRPENQKLLRQTGLVLFLNAPFFEIWRRIRTDKNRPIVQRSTREELQKLYNERKKVYKKTAHITVNTKGRSLRQATDYAARQVRRLKGREKR</sequence>
<comment type="subunit">
    <text evidence="7">Monomer.</text>
</comment>
<accession>A0A165HIS8</accession>
<dbReference type="CDD" id="cd00464">
    <property type="entry name" value="SK"/>
    <property type="match status" value="1"/>
</dbReference>
<dbReference type="RefSeq" id="WP_063178401.1">
    <property type="nucleotide sequence ID" value="NZ_LQNT01000001.1"/>
</dbReference>
<dbReference type="GO" id="GO:0009423">
    <property type="term" value="P:chorismate biosynthetic process"/>
    <property type="evidence" value="ECO:0007669"/>
    <property type="project" value="UniProtKB-UniRule"/>
</dbReference>
<keyword evidence="5 7" id="KW-0067">ATP-binding</keyword>